<feature type="transmembrane region" description="Helical" evidence="4">
    <location>
        <begin position="24"/>
        <end position="49"/>
    </location>
</feature>
<dbReference type="InterPro" id="IPR033879">
    <property type="entry name" value="UPP_Pase"/>
</dbReference>
<dbReference type="InterPro" id="IPR036938">
    <property type="entry name" value="PAP2/HPO_sf"/>
</dbReference>
<organism evidence="6">
    <name type="scientific">Klebsiella pneumoniae</name>
    <dbReference type="NCBI Taxonomy" id="573"/>
    <lineage>
        <taxon>Bacteria</taxon>
        <taxon>Pseudomonadati</taxon>
        <taxon>Pseudomonadota</taxon>
        <taxon>Gammaproteobacteria</taxon>
        <taxon>Enterobacterales</taxon>
        <taxon>Enterobacteriaceae</taxon>
        <taxon>Klebsiella/Raoultella group</taxon>
        <taxon>Klebsiella</taxon>
        <taxon>Klebsiella pneumoniae complex</taxon>
    </lineage>
</organism>
<keyword evidence="4" id="KW-0812">Transmembrane</keyword>
<dbReference type="GO" id="GO:0005886">
    <property type="term" value="C:plasma membrane"/>
    <property type="evidence" value="ECO:0007669"/>
    <property type="project" value="InterPro"/>
</dbReference>
<feature type="domain" description="Phosphatidic acid phosphatase type 2/haloperoxidase" evidence="5">
    <location>
        <begin position="60"/>
        <end position="168"/>
    </location>
</feature>
<dbReference type="Gene3D" id="1.20.144.10">
    <property type="entry name" value="Phosphatidic acid phosphatase type 2/haloperoxidase"/>
    <property type="match status" value="1"/>
</dbReference>
<dbReference type="PANTHER" id="PTHR14969">
    <property type="entry name" value="SPHINGOSINE-1-PHOSPHATE PHOSPHOHYDROLASE"/>
    <property type="match status" value="1"/>
</dbReference>
<dbReference type="AlphaFoldDB" id="O87756"/>
<dbReference type="PIR" id="T45543">
    <property type="entry name" value="T45543"/>
</dbReference>
<evidence type="ECO:0000256" key="1">
    <source>
        <dbReference type="ARBA" id="ARBA00012374"/>
    </source>
</evidence>
<keyword evidence="4" id="KW-1133">Transmembrane helix</keyword>
<dbReference type="SUPFAM" id="SSF48317">
    <property type="entry name" value="Acid phosphatase/Vanadium-dependent haloperoxidase"/>
    <property type="match status" value="1"/>
</dbReference>
<evidence type="ECO:0000256" key="2">
    <source>
        <dbReference type="ARBA" id="ARBA00032707"/>
    </source>
</evidence>
<dbReference type="Pfam" id="PF01569">
    <property type="entry name" value="PAP2"/>
    <property type="match status" value="1"/>
</dbReference>
<dbReference type="EMBL" id="AJ011907">
    <property type="protein sequence ID" value="CAA09858.1"/>
    <property type="molecule type" value="Genomic_DNA"/>
</dbReference>
<evidence type="ECO:0000256" key="3">
    <source>
        <dbReference type="ARBA" id="ARBA00047594"/>
    </source>
</evidence>
<proteinExistence type="predicted"/>
<feature type="transmembrane region" description="Helical" evidence="4">
    <location>
        <begin position="128"/>
        <end position="147"/>
    </location>
</feature>
<feature type="transmembrane region" description="Helical" evidence="4">
    <location>
        <begin position="153"/>
        <end position="171"/>
    </location>
</feature>
<keyword evidence="4" id="KW-0472">Membrane</keyword>
<comment type="catalytic activity">
    <reaction evidence="3">
        <text>di-trans,octa-cis-undecaprenyl diphosphate + H2O = di-trans,octa-cis-undecaprenyl phosphate + phosphate + H(+)</text>
        <dbReference type="Rhea" id="RHEA:28094"/>
        <dbReference type="ChEBI" id="CHEBI:15377"/>
        <dbReference type="ChEBI" id="CHEBI:15378"/>
        <dbReference type="ChEBI" id="CHEBI:43474"/>
        <dbReference type="ChEBI" id="CHEBI:58405"/>
        <dbReference type="ChEBI" id="CHEBI:60392"/>
        <dbReference type="EC" id="3.6.1.27"/>
    </reaction>
</comment>
<evidence type="ECO:0000313" key="6">
    <source>
        <dbReference type="EMBL" id="CAA09858.1"/>
    </source>
</evidence>
<reference evidence="6" key="1">
    <citation type="submission" date="1998-10" db="EMBL/GenBank/DDBJ databases">
        <title>Composite transposons Tn5708 and Tn5709 are based on a Tn3-like element Tn5403.</title>
        <authorList>
            <person name="Albiger B."/>
            <person name="Hubert J.C."/>
            <person name="Lett M.C."/>
        </authorList>
    </citation>
    <scope>NUCLEOTIDE SEQUENCE</scope>
    <source>
        <strain evidence="6">KIIIA</strain>
    </source>
</reference>
<sequence>MMNALELLNRSWFLSLNAAPGTPAALMAFATFCAQYTLVIIPLTLLGHWFLGGKSGHRRALFSLVTILVALGLGFICTTLWFHPRPFMVPLGHTWIYHAPETSFPSDHATLFFSAGLSLLLSDARVSGGLILLLSLFVAWSRVFLGVHFPLDMAGASLLAVLACLLVRPLWRHLGEPLTSFCESISSRLFSWLPARFTP</sequence>
<dbReference type="GO" id="GO:0050380">
    <property type="term" value="F:undecaprenyl-diphosphatase activity"/>
    <property type="evidence" value="ECO:0007669"/>
    <property type="project" value="UniProtKB-EC"/>
</dbReference>
<dbReference type="InterPro" id="IPR000326">
    <property type="entry name" value="PAP2/HPO"/>
</dbReference>
<reference evidence="6" key="2">
    <citation type="submission" date="1998-10" db="EMBL/GenBank/DDBJ databases">
        <title>Identification of the plasmid-mobilization potential of the strain klebsiella pneumoniae ozenae KIIIA isolated from a polluted aquatic environnment.</title>
        <authorList>
            <person name="Albiger B."/>
            <person name="Hubert J.C."/>
            <person name="Lett M.C."/>
        </authorList>
    </citation>
    <scope>NUCLEOTIDE SEQUENCE</scope>
    <source>
        <strain evidence="6">KIIIA</strain>
    </source>
</reference>
<dbReference type="SMART" id="SM00014">
    <property type="entry name" value="acidPPc"/>
    <property type="match status" value="1"/>
</dbReference>
<accession>O87756</accession>
<dbReference type="PANTHER" id="PTHR14969:SF13">
    <property type="entry name" value="AT30094P"/>
    <property type="match status" value="1"/>
</dbReference>
<dbReference type="EC" id="3.6.1.27" evidence="1"/>
<protein>
    <recommendedName>
        <fullName evidence="1">undecaprenyl-diphosphate phosphatase</fullName>
        <ecNumber evidence="1">3.6.1.27</ecNumber>
    </recommendedName>
    <alternativeName>
        <fullName evidence="2">Undecaprenyl pyrophosphate phosphatase</fullName>
    </alternativeName>
</protein>
<evidence type="ECO:0000259" key="5">
    <source>
        <dbReference type="SMART" id="SM00014"/>
    </source>
</evidence>
<name>O87756_KLEPN</name>
<dbReference type="CDD" id="cd03385">
    <property type="entry name" value="PAP2_BcrC_like"/>
    <property type="match status" value="1"/>
</dbReference>
<feature type="transmembrane region" description="Helical" evidence="4">
    <location>
        <begin position="61"/>
        <end position="82"/>
    </location>
</feature>
<evidence type="ECO:0000256" key="4">
    <source>
        <dbReference type="SAM" id="Phobius"/>
    </source>
</evidence>